<evidence type="ECO:0000313" key="3">
    <source>
        <dbReference type="EMBL" id="MCT8329305.1"/>
    </source>
</evidence>
<dbReference type="InterPro" id="IPR036182">
    <property type="entry name" value="PCuAC_sf"/>
</dbReference>
<name>A0ABT2NK52_9RHOB</name>
<organism evidence="3 4">
    <name type="scientific">Albidovulum sediminis</name>
    <dbReference type="NCBI Taxonomy" id="3066345"/>
    <lineage>
        <taxon>Bacteria</taxon>
        <taxon>Pseudomonadati</taxon>
        <taxon>Pseudomonadota</taxon>
        <taxon>Alphaproteobacteria</taxon>
        <taxon>Rhodobacterales</taxon>
        <taxon>Paracoccaceae</taxon>
        <taxon>Albidovulum</taxon>
    </lineage>
</organism>
<gene>
    <name evidence="3" type="ORF">N5I32_07255</name>
</gene>
<keyword evidence="4" id="KW-1185">Reference proteome</keyword>
<dbReference type="InterPro" id="IPR007410">
    <property type="entry name" value="LpqE-like"/>
</dbReference>
<feature type="chain" id="PRO_5047411428" evidence="2">
    <location>
        <begin position="20"/>
        <end position="164"/>
    </location>
</feature>
<evidence type="ECO:0000256" key="2">
    <source>
        <dbReference type="SAM" id="SignalP"/>
    </source>
</evidence>
<evidence type="ECO:0000256" key="1">
    <source>
        <dbReference type="SAM" id="MobiDB-lite"/>
    </source>
</evidence>
<dbReference type="EMBL" id="JAOCQF010000001">
    <property type="protein sequence ID" value="MCT8329305.1"/>
    <property type="molecule type" value="Genomic_DNA"/>
</dbReference>
<dbReference type="RefSeq" id="WP_261494727.1">
    <property type="nucleotide sequence ID" value="NZ_JAOCQF010000001.1"/>
</dbReference>
<dbReference type="PANTHER" id="PTHR36302">
    <property type="entry name" value="BLR7088 PROTEIN"/>
    <property type="match status" value="1"/>
</dbReference>
<keyword evidence="2" id="KW-0732">Signal</keyword>
<proteinExistence type="predicted"/>
<evidence type="ECO:0000313" key="4">
    <source>
        <dbReference type="Proteomes" id="UP001205601"/>
    </source>
</evidence>
<reference evidence="4" key="1">
    <citation type="submission" date="2023-07" db="EMBL/GenBank/DDBJ databases">
        <title>Defluviimonas sediminis sp. nov., isolated from mangrove sediment.</title>
        <authorList>
            <person name="Liu L."/>
            <person name="Li J."/>
            <person name="Huang Y."/>
            <person name="Pan J."/>
            <person name="Li M."/>
        </authorList>
    </citation>
    <scope>NUCLEOTIDE SEQUENCE [LARGE SCALE GENOMIC DNA]</scope>
    <source>
        <strain evidence="4">FT324</strain>
    </source>
</reference>
<dbReference type="Pfam" id="PF04314">
    <property type="entry name" value="PCuAC"/>
    <property type="match status" value="1"/>
</dbReference>
<sequence length="164" mass="16606">MKSVLAAILLLGLAGTAVAHGVSAGDIEIIHPNIPQPAPNAATAAGYMAIANGGSHPDRLIGIETEVAAKAQLHETRIGTEGVATMAHVEDGVEIPAGGTVVLEPGGLHIMLMGLKVRLSEGEMVPATLIFETAGRVEVEFMIDPPGAEGHGHADHGTAAPAQP</sequence>
<protein>
    <submittedName>
        <fullName evidence="3">Copper chaperone PCu(A)C</fullName>
    </submittedName>
</protein>
<feature type="region of interest" description="Disordered" evidence="1">
    <location>
        <begin position="145"/>
        <end position="164"/>
    </location>
</feature>
<dbReference type="SUPFAM" id="SSF110087">
    <property type="entry name" value="DR1885-like metal-binding protein"/>
    <property type="match status" value="1"/>
</dbReference>
<comment type="caution">
    <text evidence="3">The sequence shown here is derived from an EMBL/GenBank/DDBJ whole genome shotgun (WGS) entry which is preliminary data.</text>
</comment>
<dbReference type="Proteomes" id="UP001205601">
    <property type="component" value="Unassembled WGS sequence"/>
</dbReference>
<feature type="signal peptide" evidence="2">
    <location>
        <begin position="1"/>
        <end position="19"/>
    </location>
</feature>
<dbReference type="InterPro" id="IPR058248">
    <property type="entry name" value="Lxx211020-like"/>
</dbReference>
<dbReference type="PANTHER" id="PTHR36302:SF1">
    <property type="entry name" value="COPPER CHAPERONE PCU(A)C"/>
    <property type="match status" value="1"/>
</dbReference>
<dbReference type="Gene3D" id="2.60.40.1890">
    <property type="entry name" value="PCu(A)C copper chaperone"/>
    <property type="match status" value="1"/>
</dbReference>
<accession>A0ABT2NK52</accession>